<dbReference type="NCBIfam" id="NF002850">
    <property type="entry name" value="PRK03114.1"/>
    <property type="match status" value="1"/>
</dbReference>
<dbReference type="RefSeq" id="WP_048312279.1">
    <property type="nucleotide sequence ID" value="NZ_CP119526.1"/>
</dbReference>
<evidence type="ECO:0000256" key="10">
    <source>
        <dbReference type="ARBA" id="ARBA00048174"/>
    </source>
</evidence>
<dbReference type="PANTHER" id="PTHR34699">
    <property type="match status" value="1"/>
</dbReference>
<evidence type="ECO:0000256" key="9">
    <source>
        <dbReference type="ARBA" id="ARBA00038901"/>
    </source>
</evidence>
<dbReference type="GO" id="GO:0000166">
    <property type="term" value="F:nucleotide binding"/>
    <property type="evidence" value="ECO:0007669"/>
    <property type="project" value="UniProtKB-KW"/>
</dbReference>
<protein>
    <recommendedName>
        <fullName evidence="9">inosine/xanthosine triphosphatase</fullName>
        <ecNumber evidence="9">3.6.1.73</ecNumber>
    </recommendedName>
</protein>
<keyword evidence="3" id="KW-0479">Metal-binding</keyword>
<dbReference type="AlphaFoldDB" id="A0A0J6CMA4"/>
<comment type="catalytic activity">
    <reaction evidence="10">
        <text>ITP + H2O = IDP + phosphate + H(+)</text>
        <dbReference type="Rhea" id="RHEA:28330"/>
        <dbReference type="ChEBI" id="CHEBI:15377"/>
        <dbReference type="ChEBI" id="CHEBI:15378"/>
        <dbReference type="ChEBI" id="CHEBI:43474"/>
        <dbReference type="ChEBI" id="CHEBI:58280"/>
        <dbReference type="ChEBI" id="CHEBI:61402"/>
        <dbReference type="EC" id="3.6.1.73"/>
    </reaction>
</comment>
<name>A0A0J6CMA4_9BACL</name>
<comment type="catalytic activity">
    <reaction evidence="11">
        <text>XTP + H2O = XDP + phosphate + H(+)</text>
        <dbReference type="Rhea" id="RHEA:28406"/>
        <dbReference type="ChEBI" id="CHEBI:15377"/>
        <dbReference type="ChEBI" id="CHEBI:15378"/>
        <dbReference type="ChEBI" id="CHEBI:43474"/>
        <dbReference type="ChEBI" id="CHEBI:59884"/>
        <dbReference type="ChEBI" id="CHEBI:61314"/>
        <dbReference type="EC" id="3.6.1.73"/>
    </reaction>
</comment>
<dbReference type="PANTHER" id="PTHR34699:SF2">
    <property type="entry name" value="NON-CANONICAL PURINE NTP PHOSPHATASE_PRRC1 DOMAIN-CONTAINING PROTEIN"/>
    <property type="match status" value="1"/>
</dbReference>
<dbReference type="Proteomes" id="UP000035996">
    <property type="component" value="Unassembled WGS sequence"/>
</dbReference>
<comment type="caution">
    <text evidence="13">The sequence shown here is derived from an EMBL/GenBank/DDBJ whole genome shotgun (WGS) entry which is preliminary data.</text>
</comment>
<dbReference type="EMBL" id="LELK01000004">
    <property type="protein sequence ID" value="KMM37351.1"/>
    <property type="molecule type" value="Genomic_DNA"/>
</dbReference>
<evidence type="ECO:0000256" key="4">
    <source>
        <dbReference type="ARBA" id="ARBA00022741"/>
    </source>
</evidence>
<evidence type="ECO:0000256" key="2">
    <source>
        <dbReference type="ARBA" id="ARBA00001946"/>
    </source>
</evidence>
<reference evidence="13" key="1">
    <citation type="submission" date="2015-06" db="EMBL/GenBank/DDBJ databases">
        <authorList>
            <person name="Liu B."/>
            <person name="Wang J."/>
            <person name="Zhu Y."/>
            <person name="Liu G."/>
            <person name="Chen Q."/>
            <person name="Zheng C."/>
            <person name="Che J."/>
            <person name="Ge C."/>
            <person name="Shi H."/>
            <person name="Pan Z."/>
            <person name="Liu X."/>
        </authorList>
    </citation>
    <scope>NUCLEOTIDE SEQUENCE [LARGE SCALE GENOMIC DNA]</scope>
    <source>
        <strain evidence="13">DSM 16346</strain>
    </source>
</reference>
<dbReference type="InterPro" id="IPR050299">
    <property type="entry name" value="YjjX_NTPase"/>
</dbReference>
<dbReference type="InterPro" id="IPR029001">
    <property type="entry name" value="ITPase-like_fam"/>
</dbReference>
<accession>A0A0J6CMA4</accession>
<feature type="domain" description="Non-canonical purine NTP phosphatase/PRRC1" evidence="12">
    <location>
        <begin position="6"/>
        <end position="155"/>
    </location>
</feature>
<dbReference type="EC" id="3.6.1.73" evidence="9"/>
<dbReference type="Pfam" id="PF01931">
    <property type="entry name" value="NTPase_I-T"/>
    <property type="match status" value="1"/>
</dbReference>
<comment type="cofactor">
    <cofactor evidence="2">
        <name>Mg(2+)</name>
        <dbReference type="ChEBI" id="CHEBI:18420"/>
    </cofactor>
</comment>
<evidence type="ECO:0000313" key="14">
    <source>
        <dbReference type="Proteomes" id="UP000035996"/>
    </source>
</evidence>
<keyword evidence="7" id="KW-0546">Nucleotide metabolism</keyword>
<evidence type="ECO:0000256" key="7">
    <source>
        <dbReference type="ARBA" id="ARBA00023080"/>
    </source>
</evidence>
<keyword evidence="14" id="KW-1185">Reference proteome</keyword>
<keyword evidence="5" id="KW-0378">Hydrolase</keyword>
<evidence type="ECO:0000256" key="5">
    <source>
        <dbReference type="ARBA" id="ARBA00022801"/>
    </source>
</evidence>
<evidence type="ECO:0000256" key="6">
    <source>
        <dbReference type="ARBA" id="ARBA00022842"/>
    </source>
</evidence>
<dbReference type="PATRIC" id="fig|157733.3.peg.1277"/>
<dbReference type="GO" id="GO:0046872">
    <property type="term" value="F:metal ion binding"/>
    <property type="evidence" value="ECO:0007669"/>
    <property type="project" value="UniProtKB-KW"/>
</dbReference>
<gene>
    <name evidence="13" type="primary">yjjX</name>
    <name evidence="13" type="ORF">AB986_15960</name>
</gene>
<keyword evidence="6" id="KW-0460">Magnesium</keyword>
<organism evidence="13 14">
    <name type="scientific">Guptibacillus hwajinpoensis</name>
    <dbReference type="NCBI Taxonomy" id="208199"/>
    <lineage>
        <taxon>Bacteria</taxon>
        <taxon>Bacillati</taxon>
        <taxon>Bacillota</taxon>
        <taxon>Bacilli</taxon>
        <taxon>Bacillales</taxon>
        <taxon>Guptibacillaceae</taxon>
        <taxon>Guptibacillus</taxon>
    </lineage>
</organism>
<proteinExistence type="predicted"/>
<dbReference type="InterPro" id="IPR026533">
    <property type="entry name" value="NTPase/PRRC1"/>
</dbReference>
<dbReference type="GO" id="GO:0103023">
    <property type="term" value="F:ITPase activity"/>
    <property type="evidence" value="ECO:0007669"/>
    <property type="project" value="UniProtKB-EC"/>
</dbReference>
<dbReference type="STRING" id="157733.AB986_15960"/>
<evidence type="ECO:0000313" key="13">
    <source>
        <dbReference type="EMBL" id="KMM37351.1"/>
    </source>
</evidence>
<comment type="cofactor">
    <cofactor evidence="1">
        <name>Mn(2+)</name>
        <dbReference type="ChEBI" id="CHEBI:29035"/>
    </cofactor>
</comment>
<dbReference type="GO" id="GO:0009117">
    <property type="term" value="P:nucleotide metabolic process"/>
    <property type="evidence" value="ECO:0007669"/>
    <property type="project" value="UniProtKB-KW"/>
</dbReference>
<sequence length="166" mass="17790">MQIAVGSTNPVKVNAVIACFGEAVEGISVPSGVRDQPWGDEETIVGAKQRAKAAMEQAKATIGIGLEGGVQLIDDRLYLCNWGVLVDEGGMEIVAGGARLPLPEEIKVKMVKGEELGPVISAFAKRSEVNKKEGAIGIFTNGAITRTNMYKQIVEVLLGQYHFYTR</sequence>
<evidence type="ECO:0000256" key="1">
    <source>
        <dbReference type="ARBA" id="ARBA00001936"/>
    </source>
</evidence>
<keyword evidence="4" id="KW-0547">Nucleotide-binding</keyword>
<dbReference type="SUPFAM" id="SSF52972">
    <property type="entry name" value="ITPase-like"/>
    <property type="match status" value="1"/>
</dbReference>
<evidence type="ECO:0000256" key="8">
    <source>
        <dbReference type="ARBA" id="ARBA00023211"/>
    </source>
</evidence>
<evidence type="ECO:0000256" key="11">
    <source>
        <dbReference type="ARBA" id="ARBA00048781"/>
    </source>
</evidence>
<evidence type="ECO:0000259" key="12">
    <source>
        <dbReference type="Pfam" id="PF01931"/>
    </source>
</evidence>
<keyword evidence="8" id="KW-0464">Manganese</keyword>
<dbReference type="OrthoDB" id="164951at2"/>
<dbReference type="Gene3D" id="3.90.950.10">
    <property type="match status" value="1"/>
</dbReference>
<evidence type="ECO:0000256" key="3">
    <source>
        <dbReference type="ARBA" id="ARBA00022723"/>
    </source>
</evidence>